<dbReference type="OrthoDB" id="4166958at2759"/>
<keyword evidence="3" id="KW-1185">Reference proteome</keyword>
<organism evidence="2 3">
    <name type="scientific">Polytolypa hystricis (strain UAMH7299)</name>
    <dbReference type="NCBI Taxonomy" id="1447883"/>
    <lineage>
        <taxon>Eukaryota</taxon>
        <taxon>Fungi</taxon>
        <taxon>Dikarya</taxon>
        <taxon>Ascomycota</taxon>
        <taxon>Pezizomycotina</taxon>
        <taxon>Eurotiomycetes</taxon>
        <taxon>Eurotiomycetidae</taxon>
        <taxon>Onygenales</taxon>
        <taxon>Onygenales incertae sedis</taxon>
        <taxon>Polytolypa</taxon>
    </lineage>
</organism>
<comment type="caution">
    <text evidence="2">The sequence shown here is derived from an EMBL/GenBank/DDBJ whole genome shotgun (WGS) entry which is preliminary data.</text>
</comment>
<dbReference type="EMBL" id="PDNA01000108">
    <property type="protein sequence ID" value="PGH13080.1"/>
    <property type="molecule type" value="Genomic_DNA"/>
</dbReference>
<gene>
    <name evidence="2" type="ORF">AJ80_06452</name>
</gene>
<evidence type="ECO:0000256" key="1">
    <source>
        <dbReference type="SAM" id="SignalP"/>
    </source>
</evidence>
<dbReference type="Proteomes" id="UP000224634">
    <property type="component" value="Unassembled WGS sequence"/>
</dbReference>
<feature type="signal peptide" evidence="1">
    <location>
        <begin position="1"/>
        <end position="18"/>
    </location>
</feature>
<keyword evidence="1" id="KW-0732">Signal</keyword>
<reference evidence="2 3" key="1">
    <citation type="submission" date="2017-10" db="EMBL/GenBank/DDBJ databases">
        <title>Comparative genomics in systemic dimorphic fungi from Ajellomycetaceae.</title>
        <authorList>
            <person name="Munoz J.F."/>
            <person name="Mcewen J.G."/>
            <person name="Clay O.K."/>
            <person name="Cuomo C.A."/>
        </authorList>
    </citation>
    <scope>NUCLEOTIDE SEQUENCE [LARGE SCALE GENOMIC DNA]</scope>
    <source>
        <strain evidence="2 3">UAMH7299</strain>
    </source>
</reference>
<evidence type="ECO:0000313" key="2">
    <source>
        <dbReference type="EMBL" id="PGH13080.1"/>
    </source>
</evidence>
<accession>A0A2B7XVP2</accession>
<protein>
    <submittedName>
        <fullName evidence="2">Uncharacterized protein</fullName>
    </submittedName>
</protein>
<evidence type="ECO:0000313" key="3">
    <source>
        <dbReference type="Proteomes" id="UP000224634"/>
    </source>
</evidence>
<name>A0A2B7XVP2_POLH7</name>
<dbReference type="AlphaFoldDB" id="A0A2B7XVP2"/>
<feature type="chain" id="PRO_5012835161" evidence="1">
    <location>
        <begin position="19"/>
        <end position="63"/>
    </location>
</feature>
<sequence length="63" mass="6786">MHLRTIFTLISLSSLALASPFPEPDAGVENANCGYPNGNCYDNGCNGERSRDRVTCTLVRVAP</sequence>
<proteinExistence type="predicted"/>